<dbReference type="AlphaFoldDB" id="A0A8H3ZCB0"/>
<proteinExistence type="predicted"/>
<evidence type="ECO:0000313" key="5">
    <source>
        <dbReference type="Proteomes" id="UP000490939"/>
    </source>
</evidence>
<protein>
    <submittedName>
        <fullName evidence="2">Uncharacterized protein</fullName>
    </submittedName>
</protein>
<accession>A0A8H3ZCB0</accession>
<name>A0A8H3ZCB0_VENIN</name>
<keyword evidence="5" id="KW-1185">Reference proteome</keyword>
<dbReference type="Proteomes" id="UP000447873">
    <property type="component" value="Unassembled WGS sequence"/>
</dbReference>
<evidence type="ECO:0000256" key="1">
    <source>
        <dbReference type="SAM" id="MobiDB-lite"/>
    </source>
</evidence>
<feature type="compositionally biased region" description="Basic residues" evidence="1">
    <location>
        <begin position="120"/>
        <end position="135"/>
    </location>
</feature>
<evidence type="ECO:0000313" key="3">
    <source>
        <dbReference type="EMBL" id="KAE9987830.1"/>
    </source>
</evidence>
<dbReference type="Proteomes" id="UP000490939">
    <property type="component" value="Unassembled WGS sequence"/>
</dbReference>
<sequence length="170" mass="18582">MASTNIWAQMGYVPPRGACNHKESILSSKCSCLRFMIHPMKATTSFDCDGCSHHASFHTMDNPLDTETIKRWAAAEQDNAATMTTAGTIGAGGSRKRQRREIENGNSFVEESAGPSGAVPRRKAAAAAKGTKKRDTRSARVVEVDELEEEEEDVVEEVRSGMIGGFFTRR</sequence>
<comment type="caution">
    <text evidence="2">The sequence shown here is derived from an EMBL/GenBank/DDBJ whole genome shotgun (WGS) entry which is preliminary data.</text>
</comment>
<dbReference type="EMBL" id="WNWS01000022">
    <property type="protein sequence ID" value="KAE9987101.1"/>
    <property type="molecule type" value="Genomic_DNA"/>
</dbReference>
<organism evidence="2 4">
    <name type="scientific">Venturia inaequalis</name>
    <name type="common">Apple scab fungus</name>
    <dbReference type="NCBI Taxonomy" id="5025"/>
    <lineage>
        <taxon>Eukaryota</taxon>
        <taxon>Fungi</taxon>
        <taxon>Dikarya</taxon>
        <taxon>Ascomycota</taxon>
        <taxon>Pezizomycotina</taxon>
        <taxon>Dothideomycetes</taxon>
        <taxon>Pleosporomycetidae</taxon>
        <taxon>Venturiales</taxon>
        <taxon>Venturiaceae</taxon>
        <taxon>Venturia</taxon>
    </lineage>
</organism>
<evidence type="ECO:0000313" key="2">
    <source>
        <dbReference type="EMBL" id="KAE9987101.1"/>
    </source>
</evidence>
<gene>
    <name evidence="3" type="ORF">EG327_003621</name>
    <name evidence="2" type="ORF">EG328_003883</name>
</gene>
<evidence type="ECO:0000313" key="4">
    <source>
        <dbReference type="Proteomes" id="UP000447873"/>
    </source>
</evidence>
<dbReference type="OrthoDB" id="5424021at2759"/>
<feature type="region of interest" description="Disordered" evidence="1">
    <location>
        <begin position="85"/>
        <end position="140"/>
    </location>
</feature>
<dbReference type="EMBL" id="WNWR01000225">
    <property type="protein sequence ID" value="KAE9987830.1"/>
    <property type="molecule type" value="Genomic_DNA"/>
</dbReference>
<reference evidence="2 4" key="1">
    <citation type="submission" date="2018-12" db="EMBL/GenBank/DDBJ databases">
        <title>Venturia inaequalis Genome Resource.</title>
        <authorList>
            <person name="Lichtner F.J."/>
        </authorList>
    </citation>
    <scope>NUCLEOTIDE SEQUENCE [LARGE SCALE GENOMIC DNA]</scope>
    <source>
        <strain evidence="2 4">120213</strain>
        <strain evidence="3 5">DMI_063113</strain>
    </source>
</reference>